<dbReference type="PROSITE" id="PS50164">
    <property type="entry name" value="GIY_YIG"/>
    <property type="match status" value="1"/>
</dbReference>
<evidence type="ECO:0000259" key="2">
    <source>
        <dbReference type="PROSITE" id="PS50164"/>
    </source>
</evidence>
<evidence type="ECO:0000313" key="3">
    <source>
        <dbReference type="EMBL" id="MFH0266958.1"/>
    </source>
</evidence>
<dbReference type="Pfam" id="PF01541">
    <property type="entry name" value="GIY-YIG"/>
    <property type="match status" value="1"/>
</dbReference>
<protein>
    <submittedName>
        <fullName evidence="3">GIY-YIG nuclease family protein</fullName>
    </submittedName>
</protein>
<dbReference type="Gene3D" id="3.40.1440.10">
    <property type="entry name" value="GIY-YIG endonuclease"/>
    <property type="match status" value="1"/>
</dbReference>
<dbReference type="InterPro" id="IPR035901">
    <property type="entry name" value="GIY-YIG_endonuc_sf"/>
</dbReference>
<comment type="caution">
    <text evidence="3">The sequence shown here is derived from an EMBL/GenBank/DDBJ whole genome shotgun (WGS) entry which is preliminary data.</text>
</comment>
<proteinExistence type="inferred from homology"/>
<dbReference type="SUPFAM" id="SSF82771">
    <property type="entry name" value="GIY-YIG endonuclease"/>
    <property type="match status" value="1"/>
</dbReference>
<dbReference type="CDD" id="cd10456">
    <property type="entry name" value="GIY-YIG_UPF0213"/>
    <property type="match status" value="1"/>
</dbReference>
<keyword evidence="4" id="KW-1185">Reference proteome</keyword>
<evidence type="ECO:0000313" key="4">
    <source>
        <dbReference type="Proteomes" id="UP001607151"/>
    </source>
</evidence>
<dbReference type="RefSeq" id="WP_394608538.1">
    <property type="nucleotide sequence ID" value="NZ_JBIHSJ010000004.1"/>
</dbReference>
<evidence type="ECO:0000256" key="1">
    <source>
        <dbReference type="ARBA" id="ARBA00007435"/>
    </source>
</evidence>
<accession>A0ABW7J0M1</accession>
<dbReference type="SMART" id="SM00465">
    <property type="entry name" value="GIYc"/>
    <property type="match status" value="1"/>
</dbReference>
<dbReference type="InterPro" id="IPR050190">
    <property type="entry name" value="UPF0213_domain"/>
</dbReference>
<reference evidence="3 4" key="1">
    <citation type="submission" date="2024-10" db="EMBL/GenBank/DDBJ databases">
        <authorList>
            <person name="Yibar A."/>
            <person name="Saticioglu I.B."/>
            <person name="Duman M."/>
            <person name="Ajmi N."/>
            <person name="Gurler F."/>
            <person name="Ay H."/>
            <person name="Onuk E."/>
            <person name="Guler S."/>
            <person name="Romalde J.L."/>
        </authorList>
    </citation>
    <scope>NUCLEOTIDE SEQUENCE [LARGE SCALE GENOMIC DNA]</scope>
    <source>
        <strain evidence="3 4">14-MA-B</strain>
    </source>
</reference>
<gene>
    <name evidence="3" type="ORF">ACGRQ9_16055</name>
</gene>
<feature type="domain" description="GIY-YIG" evidence="2">
    <location>
        <begin position="14"/>
        <end position="89"/>
    </location>
</feature>
<name>A0ABW7J0M1_9VIBR</name>
<organism evidence="3 4">
    <name type="scientific">Vibrio rumoiensis</name>
    <dbReference type="NCBI Taxonomy" id="76258"/>
    <lineage>
        <taxon>Bacteria</taxon>
        <taxon>Pseudomonadati</taxon>
        <taxon>Pseudomonadota</taxon>
        <taxon>Gammaproteobacteria</taxon>
        <taxon>Vibrionales</taxon>
        <taxon>Vibrionaceae</taxon>
        <taxon>Vibrio</taxon>
    </lineage>
</organism>
<dbReference type="PANTHER" id="PTHR34477:SF1">
    <property type="entry name" value="UPF0213 PROTEIN YHBQ"/>
    <property type="match status" value="1"/>
</dbReference>
<dbReference type="PANTHER" id="PTHR34477">
    <property type="entry name" value="UPF0213 PROTEIN YHBQ"/>
    <property type="match status" value="1"/>
</dbReference>
<sequence length="94" mass="10810">MTEPAIQKREQLDKDWHVYLIRTRANTLYCGITNDLQRRFEQHQSGKGAKYLRGKGPLSLVWSQQVADKSSALKEEIRIKKLSKSSKEKLVVGP</sequence>
<comment type="similarity">
    <text evidence="1">Belongs to the UPF0213 family.</text>
</comment>
<dbReference type="Proteomes" id="UP001607151">
    <property type="component" value="Unassembled WGS sequence"/>
</dbReference>
<dbReference type="EMBL" id="JBIHSN010000003">
    <property type="protein sequence ID" value="MFH0266958.1"/>
    <property type="molecule type" value="Genomic_DNA"/>
</dbReference>
<dbReference type="InterPro" id="IPR000305">
    <property type="entry name" value="GIY-YIG_endonuc"/>
</dbReference>